<dbReference type="RefSeq" id="WP_080886510.1">
    <property type="nucleotide sequence ID" value="NZ_LT828648.1"/>
</dbReference>
<evidence type="ECO:0000313" key="1">
    <source>
        <dbReference type="EMBL" id="SLM48063.1"/>
    </source>
</evidence>
<evidence type="ECO:0000313" key="2">
    <source>
        <dbReference type="Proteomes" id="UP000192042"/>
    </source>
</evidence>
<accession>A0A1W1I5F8</accession>
<dbReference type="STRING" id="1325564.NSJP_1892"/>
<reference evidence="1 2" key="1">
    <citation type="submission" date="2017-03" db="EMBL/GenBank/DDBJ databases">
        <authorList>
            <person name="Afonso C.L."/>
            <person name="Miller P.J."/>
            <person name="Scott M.A."/>
            <person name="Spackman E."/>
            <person name="Goraichik I."/>
            <person name="Dimitrov K.M."/>
            <person name="Suarez D.L."/>
            <person name="Swayne D.E."/>
        </authorList>
    </citation>
    <scope>NUCLEOTIDE SEQUENCE [LARGE SCALE GENOMIC DNA]</scope>
    <source>
        <strain evidence="1">Genome sequencing of Nitrospira japonica strain NJ11</strain>
    </source>
</reference>
<organism evidence="1 2">
    <name type="scientific">Nitrospira japonica</name>
    <dbReference type="NCBI Taxonomy" id="1325564"/>
    <lineage>
        <taxon>Bacteria</taxon>
        <taxon>Pseudomonadati</taxon>
        <taxon>Nitrospirota</taxon>
        <taxon>Nitrospiria</taxon>
        <taxon>Nitrospirales</taxon>
        <taxon>Nitrospiraceae</taxon>
        <taxon>Nitrospira</taxon>
    </lineage>
</organism>
<name>A0A1W1I5F8_9BACT</name>
<keyword evidence="2" id="KW-1185">Reference proteome</keyword>
<dbReference type="Proteomes" id="UP000192042">
    <property type="component" value="Chromosome I"/>
</dbReference>
<proteinExistence type="predicted"/>
<dbReference type="AlphaFoldDB" id="A0A1W1I5F8"/>
<dbReference type="EMBL" id="LT828648">
    <property type="protein sequence ID" value="SLM48063.1"/>
    <property type="molecule type" value="Genomic_DNA"/>
</dbReference>
<sequence length="88" mass="10337">MSFNDWTLLGRIRKTFNQRCAFLGDQLDQQFSQIVALFDQVQGFSKFKQDFARFFQEMQAETPLKMSVVTLAYTIYTLISELIDFGFD</sequence>
<protein>
    <submittedName>
        <fullName evidence="1">Uncharacterized protein</fullName>
    </submittedName>
</protein>
<dbReference type="KEGG" id="nja:NSJP_1892"/>
<gene>
    <name evidence="1" type="ORF">NSJP_1892</name>
</gene>